<evidence type="ECO:0000313" key="3">
    <source>
        <dbReference type="Proteomes" id="UP001151760"/>
    </source>
</evidence>
<name>A0ABQ5CV11_9ASTR</name>
<comment type="caution">
    <text evidence="2">The sequence shown here is derived from an EMBL/GenBank/DDBJ whole genome shotgun (WGS) entry which is preliminary data.</text>
</comment>
<sequence length="126" mass="13867">MFCLINSNIIPNKFVAHFDSILGRSYYVKSIADPESLFLNKLSPSDALVTPPKSQPRSGIPLGAAKKEGNKQQSVKQGAKQRWKSTTIPKSATQALGLEIWYTGTTMPATQKAAESSAQNRKDRMR</sequence>
<evidence type="ECO:0000313" key="2">
    <source>
        <dbReference type="EMBL" id="GJT30108.1"/>
    </source>
</evidence>
<organism evidence="2 3">
    <name type="scientific">Tanacetum coccineum</name>
    <dbReference type="NCBI Taxonomy" id="301880"/>
    <lineage>
        <taxon>Eukaryota</taxon>
        <taxon>Viridiplantae</taxon>
        <taxon>Streptophyta</taxon>
        <taxon>Embryophyta</taxon>
        <taxon>Tracheophyta</taxon>
        <taxon>Spermatophyta</taxon>
        <taxon>Magnoliopsida</taxon>
        <taxon>eudicotyledons</taxon>
        <taxon>Gunneridae</taxon>
        <taxon>Pentapetalae</taxon>
        <taxon>asterids</taxon>
        <taxon>campanulids</taxon>
        <taxon>Asterales</taxon>
        <taxon>Asteraceae</taxon>
        <taxon>Asteroideae</taxon>
        <taxon>Anthemideae</taxon>
        <taxon>Anthemidinae</taxon>
        <taxon>Tanacetum</taxon>
    </lineage>
</organism>
<keyword evidence="3" id="KW-1185">Reference proteome</keyword>
<gene>
    <name evidence="2" type="ORF">Tco_0910383</name>
</gene>
<dbReference type="Proteomes" id="UP001151760">
    <property type="component" value="Unassembled WGS sequence"/>
</dbReference>
<evidence type="ECO:0000256" key="1">
    <source>
        <dbReference type="SAM" id="MobiDB-lite"/>
    </source>
</evidence>
<dbReference type="EMBL" id="BQNB010014597">
    <property type="protein sequence ID" value="GJT30108.1"/>
    <property type="molecule type" value="Genomic_DNA"/>
</dbReference>
<protein>
    <submittedName>
        <fullName evidence="2">Uncharacterized protein</fullName>
    </submittedName>
</protein>
<accession>A0ABQ5CV11</accession>
<proteinExistence type="predicted"/>
<reference evidence="2" key="1">
    <citation type="journal article" date="2022" name="Int. J. Mol. Sci.">
        <title>Draft Genome of Tanacetum Coccineum: Genomic Comparison of Closely Related Tanacetum-Family Plants.</title>
        <authorList>
            <person name="Yamashiro T."/>
            <person name="Shiraishi A."/>
            <person name="Nakayama K."/>
            <person name="Satake H."/>
        </authorList>
    </citation>
    <scope>NUCLEOTIDE SEQUENCE</scope>
</reference>
<reference evidence="2" key="2">
    <citation type="submission" date="2022-01" db="EMBL/GenBank/DDBJ databases">
        <authorList>
            <person name="Yamashiro T."/>
            <person name="Shiraishi A."/>
            <person name="Satake H."/>
            <person name="Nakayama K."/>
        </authorList>
    </citation>
    <scope>NUCLEOTIDE SEQUENCE</scope>
</reference>
<feature type="region of interest" description="Disordered" evidence="1">
    <location>
        <begin position="48"/>
        <end position="86"/>
    </location>
</feature>